<protein>
    <submittedName>
        <fullName evidence="3">Protein 10b</fullName>
    </submittedName>
</protein>
<feature type="disulfide bond" description="Interchain" evidence="1">
    <location>
        <position position="20"/>
    </location>
</feature>
<dbReference type="Proteomes" id="UP000150494">
    <property type="component" value="Segment"/>
</dbReference>
<sequence length="121" mass="14166">MKLLIVFGLLTIVYGMHKECTIQECCENQPYILEDPCPIHYYSDWYLKIGPRKSARLLQLCAGEYGKRLPVQYEKLGNYTINCEPFEINCQTPPVGSLIVRCSYDYDFIEYHDVRVVLDFI</sequence>
<proteinExistence type="predicted"/>
<feature type="disulfide bond" evidence="1">
    <location>
        <begin position="37"/>
        <end position="102"/>
    </location>
</feature>
<feature type="disulfide bond" evidence="1">
    <location>
        <begin position="61"/>
        <end position="83"/>
    </location>
</feature>
<reference evidence="3 4" key="1">
    <citation type="journal article" date="2014" name="J. Virol.">
        <title>Identification of diverse alphacoronaviruses and genomic characterization of a novel severe acute respiratory syndrome-like coronavirus from bats in china.</title>
        <authorList>
            <person name="He B."/>
            <person name="Zhang Y."/>
            <person name="Xu L."/>
            <person name="Yang W."/>
            <person name="Yang F."/>
            <person name="Feng Y."/>
            <person name="Xia L."/>
            <person name="Zhou J."/>
            <person name="Zhen W."/>
            <person name="Feng Y."/>
            <person name="Guo H."/>
            <person name="Zhang H."/>
            <person name="Tu C."/>
        </authorList>
    </citation>
    <scope>NUCLEOTIDE SEQUENCE [LARGE SCALE GENOMIC DNA]</scope>
    <source>
        <strain evidence="3">LYRa11</strain>
    </source>
</reference>
<name>A0A023PSW4_SARS</name>
<accession>A0A023PSW4</accession>
<evidence type="ECO:0000259" key="2">
    <source>
        <dbReference type="PROSITE" id="PS51964"/>
    </source>
</evidence>
<evidence type="ECO:0000313" key="3">
    <source>
        <dbReference type="EMBL" id="AHX37565.1"/>
    </source>
</evidence>
<evidence type="ECO:0000256" key="1">
    <source>
        <dbReference type="PROSITE-ProRule" id="PRU01309"/>
    </source>
</evidence>
<feature type="domain" description="SARS ORF8 Ig-like" evidence="2">
    <location>
        <begin position="19"/>
        <end position="121"/>
    </location>
</feature>
<dbReference type="PROSITE" id="PS51964">
    <property type="entry name" value="SARS_ORF8_IG"/>
    <property type="match status" value="1"/>
</dbReference>
<organism evidence="3 4">
    <name type="scientific">Rhinolophus affinis coronavirus</name>
    <dbReference type="NCBI Taxonomy" id="1487703"/>
    <lineage>
        <taxon>Viruses</taxon>
        <taxon>Riboviria</taxon>
        <taxon>Orthornavirae</taxon>
        <taxon>Pisuviricota</taxon>
        <taxon>Pisoniviricetes</taxon>
        <taxon>Nidovirales</taxon>
        <taxon>Cornidovirineae</taxon>
        <taxon>Coronaviridae</taxon>
        <taxon>Orthocoronavirinae</taxon>
        <taxon>Betacoronavirus</taxon>
        <taxon>Sarbecovirus</taxon>
        <taxon>Betacoronavirus pandemicum</taxon>
        <taxon>Severe acute respiratory syndrome coronavirus</taxon>
    </lineage>
</organism>
<dbReference type="InterPro" id="IPR022722">
    <property type="entry name" value="ORF8_betacoronavirus"/>
</dbReference>
<dbReference type="EMBL" id="KF569996">
    <property type="protein sequence ID" value="AHX37565.1"/>
    <property type="molecule type" value="Genomic_RNA"/>
</dbReference>
<evidence type="ECO:0000313" key="4">
    <source>
        <dbReference type="Proteomes" id="UP000150494"/>
    </source>
</evidence>
<keyword evidence="1" id="KW-1015">Disulfide bond</keyword>
<feature type="disulfide bond" evidence="1">
    <location>
        <begin position="25"/>
        <end position="90"/>
    </location>
</feature>
<dbReference type="SMR" id="A0A023PSW4"/>
<dbReference type="Pfam" id="PF12093">
    <property type="entry name" value="bCoV_NS8"/>
    <property type="match status" value="1"/>
</dbReference>
<dbReference type="InterPro" id="IPR046444">
    <property type="entry name" value="SARS_ORF8_IG"/>
</dbReference>